<dbReference type="Pfam" id="PF23500">
    <property type="entry name" value="DUF7133"/>
    <property type="match status" value="1"/>
</dbReference>
<dbReference type="PANTHER" id="PTHR33546">
    <property type="entry name" value="LARGE, MULTIFUNCTIONAL SECRETED PROTEIN-RELATED"/>
    <property type="match status" value="1"/>
</dbReference>
<organism evidence="4 5">
    <name type="scientific">Blastopirellula marina</name>
    <dbReference type="NCBI Taxonomy" id="124"/>
    <lineage>
        <taxon>Bacteria</taxon>
        <taxon>Pseudomonadati</taxon>
        <taxon>Planctomycetota</taxon>
        <taxon>Planctomycetia</taxon>
        <taxon>Pirellulales</taxon>
        <taxon>Pirellulaceae</taxon>
        <taxon>Blastopirellula</taxon>
    </lineage>
</organism>
<evidence type="ECO:0000313" key="5">
    <source>
        <dbReference type="Proteomes" id="UP000238322"/>
    </source>
</evidence>
<dbReference type="NCBIfam" id="TIGR02604">
    <property type="entry name" value="Piru_Ver_Nterm"/>
    <property type="match status" value="1"/>
</dbReference>
<dbReference type="Gene3D" id="1.25.10.10">
    <property type="entry name" value="Leucine-rich Repeat Variant"/>
    <property type="match status" value="1"/>
</dbReference>
<dbReference type="Pfam" id="PF13646">
    <property type="entry name" value="HEAT_2"/>
    <property type="match status" value="1"/>
</dbReference>
<dbReference type="RefSeq" id="WP_105327940.1">
    <property type="nucleotide sequence ID" value="NZ_PUHY01000004.1"/>
</dbReference>
<sequence>MTRPTSFAALILGLSVSLLASSVATAAPQLELKKGDKIVYIGNTLAERMQYFPHFETRLQARFPELNLTVRDLGWSADELTLRPRSKDFEDHATRLADHAPDVIFAFFGFNESFAGKDGLPQFEKDLEQFIKDTKETKYRGKTPQLILVSPIPHEDMHSRFLPDGKQNNENLAAYTKLMAAVAERNEVPFADMFTAMQPAMDQDTDLTINGVHLNDAGYQEFGKQLDESLFGPAPEYKTDLAKLYPEVKEKDLQFFYDHRAVNGYYIYGGRKNPFGVVNFPAEFDKLRKMIVNRDHRIWKVANGETVPAEVDDSNTGDFTRIETNVNRPVDIFSPEAEQKTFSLPEGYEINLFASEVEFPELENPVQMAFDAKGRLWVTTMESYPMYLPGTPPDDKILILEDTDNDGAADKSITFADGLHVPTGVEIGDGGAYVAQQPNLMFLKDTDGDDKADERTLILHGFDSADSHHSISAFTWGPGGALYFQEGTFHHSQVETPYGPERVKNAGIFRFEPKTDKLDIFVSYGFANPWGHTFDDWGQNFVADASGGANYYGTAFSGDVVYPQKHGSMQQFLKKQWRPTAGCELVSSRNFPESAQGNYLLNNCIGFQGILQYKMKDEGSGFHADPVDPLLVSKDTSFRPVDIQFGPDGALYIVDWYNPLVGHMQHSLRDPKRDKHHGRIWRIRYTGNDLVKAPEIADQPVEALLDLLKEPEYRTRYRVRRELRKHDNPEVASAIDKWLSELDKNDPNYAHHMLEALWVKQNLDLVDGDLLKRMLTDSDYRARAAATRVLCYWRDRVDGALDMLQEQVNDEHPRVRLEAIRALSFFDGDDVNRAQEIALESLIHDQDYYLEYTLKETLATLEKKAKQN</sequence>
<evidence type="ECO:0000313" key="4">
    <source>
        <dbReference type="EMBL" id="PQO39503.1"/>
    </source>
</evidence>
<dbReference type="InterPro" id="IPR011989">
    <property type="entry name" value="ARM-like"/>
</dbReference>
<dbReference type="PANTHER" id="PTHR33546:SF1">
    <property type="entry name" value="LARGE, MULTIFUNCTIONAL SECRETED PROTEIN"/>
    <property type="match status" value="1"/>
</dbReference>
<reference evidence="4 5" key="1">
    <citation type="submission" date="2018-02" db="EMBL/GenBank/DDBJ databases">
        <title>Comparative genomes isolates from brazilian mangrove.</title>
        <authorList>
            <person name="Araujo J.E."/>
            <person name="Taketani R.G."/>
            <person name="Silva M.C.P."/>
            <person name="Loureco M.V."/>
            <person name="Andreote F.D."/>
        </authorList>
    </citation>
    <scope>NUCLEOTIDE SEQUENCE [LARGE SCALE GENOMIC DNA]</scope>
    <source>
        <strain evidence="4 5">Hex-1 MGV</strain>
    </source>
</reference>
<evidence type="ECO:0000256" key="1">
    <source>
        <dbReference type="SAM" id="SignalP"/>
    </source>
</evidence>
<dbReference type="Proteomes" id="UP000238322">
    <property type="component" value="Unassembled WGS sequence"/>
</dbReference>
<feature type="signal peptide" evidence="1">
    <location>
        <begin position="1"/>
        <end position="26"/>
    </location>
</feature>
<dbReference type="Gene3D" id="2.120.10.30">
    <property type="entry name" value="TolB, C-terminal domain"/>
    <property type="match status" value="1"/>
</dbReference>
<dbReference type="Pfam" id="PF13472">
    <property type="entry name" value="Lipase_GDSL_2"/>
    <property type="match status" value="1"/>
</dbReference>
<name>A0A2S8G512_9BACT</name>
<dbReference type="InterPro" id="IPR013428">
    <property type="entry name" value="Membrane-bound_put_N"/>
</dbReference>
<dbReference type="Gene3D" id="3.40.50.1110">
    <property type="entry name" value="SGNH hydrolase"/>
    <property type="match status" value="1"/>
</dbReference>
<comment type="caution">
    <text evidence="4">The sequence shown here is derived from an EMBL/GenBank/DDBJ whole genome shotgun (WGS) entry which is preliminary data.</text>
</comment>
<feature type="domain" description="DUF7133" evidence="3">
    <location>
        <begin position="334"/>
        <end position="685"/>
    </location>
</feature>
<gene>
    <name evidence="4" type="ORF">C5Y83_01795</name>
</gene>
<dbReference type="InterPro" id="IPR016024">
    <property type="entry name" value="ARM-type_fold"/>
</dbReference>
<dbReference type="SUPFAM" id="SSF52266">
    <property type="entry name" value="SGNH hydrolase"/>
    <property type="match status" value="1"/>
</dbReference>
<dbReference type="SUPFAM" id="SSF48371">
    <property type="entry name" value="ARM repeat"/>
    <property type="match status" value="1"/>
</dbReference>
<dbReference type="InterPro" id="IPR036514">
    <property type="entry name" value="SGNH_hydro_sf"/>
</dbReference>
<keyword evidence="1" id="KW-0732">Signal</keyword>
<feature type="domain" description="SGNH hydrolase-type esterase" evidence="2">
    <location>
        <begin position="52"/>
        <end position="220"/>
    </location>
</feature>
<dbReference type="AlphaFoldDB" id="A0A2S8G512"/>
<dbReference type="InterPro" id="IPR013830">
    <property type="entry name" value="SGNH_hydro"/>
</dbReference>
<dbReference type="SUPFAM" id="SSF50952">
    <property type="entry name" value="Soluble quinoprotein glucose dehydrogenase"/>
    <property type="match status" value="1"/>
</dbReference>
<dbReference type="InterPro" id="IPR011041">
    <property type="entry name" value="Quinoprot_gluc/sorb_DH_b-prop"/>
</dbReference>
<proteinExistence type="predicted"/>
<dbReference type="CDD" id="cd01834">
    <property type="entry name" value="SGNH_hydrolase_like_2"/>
    <property type="match status" value="1"/>
</dbReference>
<evidence type="ECO:0000259" key="3">
    <source>
        <dbReference type="Pfam" id="PF23500"/>
    </source>
</evidence>
<protein>
    <submittedName>
        <fullName evidence="4">Azurin</fullName>
    </submittedName>
</protein>
<dbReference type="OrthoDB" id="228131at2"/>
<dbReference type="InterPro" id="IPR055557">
    <property type="entry name" value="DUF7133"/>
</dbReference>
<dbReference type="GO" id="GO:0016788">
    <property type="term" value="F:hydrolase activity, acting on ester bonds"/>
    <property type="evidence" value="ECO:0007669"/>
    <property type="project" value="UniProtKB-ARBA"/>
</dbReference>
<accession>A0A2S8G512</accession>
<evidence type="ECO:0000259" key="2">
    <source>
        <dbReference type="Pfam" id="PF13472"/>
    </source>
</evidence>
<feature type="chain" id="PRO_5015717396" evidence="1">
    <location>
        <begin position="27"/>
        <end position="868"/>
    </location>
</feature>
<dbReference type="InterPro" id="IPR011042">
    <property type="entry name" value="6-blade_b-propeller_TolB-like"/>
</dbReference>
<dbReference type="EMBL" id="PUHY01000004">
    <property type="protein sequence ID" value="PQO39503.1"/>
    <property type="molecule type" value="Genomic_DNA"/>
</dbReference>